<comment type="subcellular location">
    <subcellularLocation>
        <location evidence="1">Cell membrane</location>
        <topology evidence="1">Multi-pass membrane protein</topology>
    </subcellularLocation>
</comment>
<comment type="caution">
    <text evidence="10">The sequence shown here is derived from an EMBL/GenBank/DDBJ whole genome shotgun (WGS) entry which is preliminary data.</text>
</comment>
<sequence length="399" mass="41104">MNFFEVIRFSLRGLSANKLRSALTMLGILIGVAAVILLVAVGNGSAKAISDRIEALGTNTITVMSTGRGGSSSTSLTKDMADALIDEEMAPDVKSVSPVVSSSATMTYEGTDHSVGTFVGTTPAWFTASTTPVGRGSAFTDDDVAQGRRVVVIGKTVAEELFPGVDPLDKQVTVGGALFTIVGVLEDKSSTGFDDANDRAVAPLTAVQQVLTGYGALTSIVVEAADPDKVDAVQGQVSTILNQKLDVDSSSTSTPYRIQNASSLLETQSETAATFTTLLGAVAAISLLVGGIGITNIMLVTVTERTREIGIRKALGAPRRVILTQFLIEASLLSVLGGALGVAAALIGSQFAIVGVKPVIVPSSIGYALGVSIAIGLFFGGLPAARAARLRPIDALRYE</sequence>
<evidence type="ECO:0000259" key="9">
    <source>
        <dbReference type="Pfam" id="PF12704"/>
    </source>
</evidence>
<dbReference type="Proteomes" id="UP000590749">
    <property type="component" value="Unassembled WGS sequence"/>
</dbReference>
<keyword evidence="3 7" id="KW-0812">Transmembrane</keyword>
<feature type="domain" description="ABC3 transporter permease C-terminal" evidence="8">
    <location>
        <begin position="281"/>
        <end position="390"/>
    </location>
</feature>
<dbReference type="InterPro" id="IPR050250">
    <property type="entry name" value="Macrolide_Exporter_MacB"/>
</dbReference>
<dbReference type="RefSeq" id="WP_183219008.1">
    <property type="nucleotide sequence ID" value="NZ_BMPW01000003.1"/>
</dbReference>
<dbReference type="AlphaFoldDB" id="A0A7W5AES2"/>
<feature type="transmembrane region" description="Helical" evidence="7">
    <location>
        <begin position="359"/>
        <end position="382"/>
    </location>
</feature>
<evidence type="ECO:0000313" key="10">
    <source>
        <dbReference type="EMBL" id="MBB3094731.1"/>
    </source>
</evidence>
<evidence type="ECO:0000256" key="1">
    <source>
        <dbReference type="ARBA" id="ARBA00004651"/>
    </source>
</evidence>
<dbReference type="GO" id="GO:0022857">
    <property type="term" value="F:transmembrane transporter activity"/>
    <property type="evidence" value="ECO:0007669"/>
    <property type="project" value="TreeGrafter"/>
</dbReference>
<dbReference type="EMBL" id="JACHXF010000004">
    <property type="protein sequence ID" value="MBB3094731.1"/>
    <property type="molecule type" value="Genomic_DNA"/>
</dbReference>
<keyword evidence="4 7" id="KW-1133">Transmembrane helix</keyword>
<dbReference type="Pfam" id="PF02687">
    <property type="entry name" value="FtsX"/>
    <property type="match status" value="1"/>
</dbReference>
<dbReference type="InterPro" id="IPR003838">
    <property type="entry name" value="ABC3_permease_C"/>
</dbReference>
<organism evidence="10 11">
    <name type="scientific">Actinoplanes campanulatus</name>
    <dbReference type="NCBI Taxonomy" id="113559"/>
    <lineage>
        <taxon>Bacteria</taxon>
        <taxon>Bacillati</taxon>
        <taxon>Actinomycetota</taxon>
        <taxon>Actinomycetes</taxon>
        <taxon>Micromonosporales</taxon>
        <taxon>Micromonosporaceae</taxon>
        <taxon>Actinoplanes</taxon>
    </lineage>
</organism>
<feature type="transmembrane region" description="Helical" evidence="7">
    <location>
        <begin position="21"/>
        <end position="42"/>
    </location>
</feature>
<dbReference type="InterPro" id="IPR025857">
    <property type="entry name" value="MacB_PCD"/>
</dbReference>
<gene>
    <name evidence="10" type="ORF">FHR83_002394</name>
</gene>
<keyword evidence="5 7" id="KW-0472">Membrane</keyword>
<dbReference type="GO" id="GO:0005886">
    <property type="term" value="C:plasma membrane"/>
    <property type="evidence" value="ECO:0007669"/>
    <property type="project" value="UniProtKB-SubCell"/>
</dbReference>
<proteinExistence type="inferred from homology"/>
<evidence type="ECO:0000256" key="4">
    <source>
        <dbReference type="ARBA" id="ARBA00022989"/>
    </source>
</evidence>
<evidence type="ECO:0000259" key="8">
    <source>
        <dbReference type="Pfam" id="PF02687"/>
    </source>
</evidence>
<name>A0A7W5AES2_9ACTN</name>
<evidence type="ECO:0000256" key="7">
    <source>
        <dbReference type="SAM" id="Phobius"/>
    </source>
</evidence>
<comment type="similarity">
    <text evidence="6">Belongs to the ABC-4 integral membrane protein family.</text>
</comment>
<accession>A0A7W5AES2</accession>
<keyword evidence="2" id="KW-1003">Cell membrane</keyword>
<evidence type="ECO:0000256" key="2">
    <source>
        <dbReference type="ARBA" id="ARBA00022475"/>
    </source>
</evidence>
<dbReference type="Pfam" id="PF12704">
    <property type="entry name" value="MacB_PCD"/>
    <property type="match status" value="1"/>
</dbReference>
<dbReference type="PANTHER" id="PTHR30572:SF4">
    <property type="entry name" value="ABC TRANSPORTER PERMEASE YTRF"/>
    <property type="match status" value="1"/>
</dbReference>
<feature type="transmembrane region" description="Helical" evidence="7">
    <location>
        <begin position="278"/>
        <end position="300"/>
    </location>
</feature>
<evidence type="ECO:0000256" key="5">
    <source>
        <dbReference type="ARBA" id="ARBA00023136"/>
    </source>
</evidence>
<feature type="domain" description="MacB-like periplasmic core" evidence="9">
    <location>
        <begin position="21"/>
        <end position="239"/>
    </location>
</feature>
<dbReference type="PANTHER" id="PTHR30572">
    <property type="entry name" value="MEMBRANE COMPONENT OF TRANSPORTER-RELATED"/>
    <property type="match status" value="1"/>
</dbReference>
<feature type="transmembrane region" description="Helical" evidence="7">
    <location>
        <begin position="321"/>
        <end position="347"/>
    </location>
</feature>
<keyword evidence="11" id="KW-1185">Reference proteome</keyword>
<evidence type="ECO:0000256" key="6">
    <source>
        <dbReference type="ARBA" id="ARBA00038076"/>
    </source>
</evidence>
<reference evidence="10 11" key="1">
    <citation type="submission" date="2020-08" db="EMBL/GenBank/DDBJ databases">
        <title>Genomic Encyclopedia of Type Strains, Phase III (KMG-III): the genomes of soil and plant-associated and newly described type strains.</title>
        <authorList>
            <person name="Whitman W."/>
        </authorList>
    </citation>
    <scope>NUCLEOTIDE SEQUENCE [LARGE SCALE GENOMIC DNA]</scope>
    <source>
        <strain evidence="10 11">CECT 3287</strain>
    </source>
</reference>
<evidence type="ECO:0000256" key="3">
    <source>
        <dbReference type="ARBA" id="ARBA00022692"/>
    </source>
</evidence>
<evidence type="ECO:0000313" key="11">
    <source>
        <dbReference type="Proteomes" id="UP000590749"/>
    </source>
</evidence>
<protein>
    <submittedName>
        <fullName evidence="10">Putative ABC transport system permease protein</fullName>
    </submittedName>
</protein>